<sequence>MYFSKMAGFSICIKPSSQQVKKQPTPNINLSPNYTFFPTTSPQLSHQCFPTIFKNKNSQYFLIENSSEFRAENCQNCSFVVISNIQAVSIDECKNCSFVILACAGSTFIRDCINCSFAMATAQTRTRDVYDSTFWLWSLTGMIVEGCKNLGIYSFLVRVIPETAEKLVNGAQKVISDAKIYYNKYDQTHDFTNGQSTYSCITFPELKAGMPSWQLPPICGDFDDKNGNFSTLNIPCIFKNENTNNSIAINCTKQVACYIASPIFFKQNQLKCIKAIFDRNKIMKVGKKMFDYYVVVEGNINMDTLLEKLDFTQQALVCDEVDLKIIQNIE</sequence>
<evidence type="ECO:0000256" key="1">
    <source>
        <dbReference type="ARBA" id="ARBA00008848"/>
    </source>
</evidence>
<comment type="caution">
    <text evidence="3">The sequence shown here is derived from an EMBL/GenBank/DDBJ whole genome shotgun (WGS) entry which is preliminary data.</text>
</comment>
<dbReference type="InterPro" id="IPR016098">
    <property type="entry name" value="CAP/MinC_C"/>
</dbReference>
<evidence type="ECO:0000313" key="4">
    <source>
        <dbReference type="Proteomes" id="UP000018208"/>
    </source>
</evidence>
<comment type="similarity">
    <text evidence="1">Belongs to the TBCC family.</text>
</comment>
<dbReference type="InterPro" id="IPR017901">
    <property type="entry name" value="C-CAP_CF_C-like"/>
</dbReference>
<dbReference type="OrthoDB" id="194775at2759"/>
<dbReference type="Pfam" id="PF07986">
    <property type="entry name" value="TBCC"/>
    <property type="match status" value="1"/>
</dbReference>
<dbReference type="GeneID" id="94296403"/>
<dbReference type="AlphaFoldDB" id="A0A9P8LUU1"/>
<name>A0A9P8LUU1_9EUKA</name>
<dbReference type="GO" id="GO:0005096">
    <property type="term" value="F:GTPase activator activity"/>
    <property type="evidence" value="ECO:0007669"/>
    <property type="project" value="InterPro"/>
</dbReference>
<dbReference type="RefSeq" id="XP_067765538.1">
    <property type="nucleotide sequence ID" value="XM_067906270.1"/>
</dbReference>
<dbReference type="InterPro" id="IPR012945">
    <property type="entry name" value="Tubulin-bd_cofactor_C_dom"/>
</dbReference>
<protein>
    <submittedName>
        <fullName evidence="3">Tubulin binding cofactor C</fullName>
    </submittedName>
</protein>
<dbReference type="Gene3D" id="2.160.20.70">
    <property type="match status" value="1"/>
</dbReference>
<proteinExistence type="inferred from homology"/>
<dbReference type="KEGG" id="ssao:94296403"/>
<dbReference type="GO" id="GO:0005929">
    <property type="term" value="C:cilium"/>
    <property type="evidence" value="ECO:0007669"/>
    <property type="project" value="TreeGrafter"/>
</dbReference>
<dbReference type="EMBL" id="AUWU02000003">
    <property type="protein sequence ID" value="KAH0574765.1"/>
    <property type="molecule type" value="Genomic_DNA"/>
</dbReference>
<evidence type="ECO:0000259" key="2">
    <source>
        <dbReference type="PROSITE" id="PS51329"/>
    </source>
</evidence>
<reference evidence="3 4" key="1">
    <citation type="journal article" date="2014" name="PLoS Genet.">
        <title>The Genome of Spironucleus salmonicida Highlights a Fish Pathogen Adapted to Fluctuating Environments.</title>
        <authorList>
            <person name="Xu F."/>
            <person name="Jerlstrom-Hultqvist J."/>
            <person name="Einarsson E."/>
            <person name="Astvaldsson A."/>
            <person name="Svard S.G."/>
            <person name="Andersson J.O."/>
        </authorList>
    </citation>
    <scope>NUCLEOTIDE SEQUENCE [LARGE SCALE GENOMIC DNA]</scope>
    <source>
        <strain evidence="3 4">ATCC 50377</strain>
    </source>
</reference>
<dbReference type="GO" id="GO:0006892">
    <property type="term" value="P:post-Golgi vesicle-mediated transport"/>
    <property type="evidence" value="ECO:0007669"/>
    <property type="project" value="TreeGrafter"/>
</dbReference>
<evidence type="ECO:0000313" key="3">
    <source>
        <dbReference type="EMBL" id="KAH0574765.1"/>
    </source>
</evidence>
<feature type="domain" description="C-CAP/cofactor C-like" evidence="2">
    <location>
        <begin position="38"/>
        <end position="193"/>
    </location>
</feature>
<keyword evidence="4" id="KW-1185">Reference proteome</keyword>
<dbReference type="PANTHER" id="PTHR15440">
    <property type="entry name" value="XRP2 PROTEIN"/>
    <property type="match status" value="1"/>
</dbReference>
<dbReference type="GO" id="GO:1990075">
    <property type="term" value="C:periciliary membrane compartment"/>
    <property type="evidence" value="ECO:0007669"/>
    <property type="project" value="TreeGrafter"/>
</dbReference>
<dbReference type="PANTHER" id="PTHR15440:SF0">
    <property type="entry name" value="PROTEIN XRP2"/>
    <property type="match status" value="1"/>
</dbReference>
<accession>A0A9P8LUU1</accession>
<organism evidence="3 4">
    <name type="scientific">Spironucleus salmonicida</name>
    <dbReference type="NCBI Taxonomy" id="348837"/>
    <lineage>
        <taxon>Eukaryota</taxon>
        <taxon>Metamonada</taxon>
        <taxon>Diplomonadida</taxon>
        <taxon>Hexamitidae</taxon>
        <taxon>Hexamitinae</taxon>
        <taxon>Spironucleus</taxon>
    </lineage>
</organism>
<dbReference type="InterPro" id="IPR039093">
    <property type="entry name" value="XRP2"/>
</dbReference>
<gene>
    <name evidence="3" type="ORF">SS50377_22380</name>
</gene>
<dbReference type="PROSITE" id="PS51329">
    <property type="entry name" value="C_CAP_COFACTOR_C"/>
    <property type="match status" value="1"/>
</dbReference>
<dbReference type="Proteomes" id="UP000018208">
    <property type="component" value="Unassembled WGS sequence"/>
</dbReference>